<dbReference type="EMBL" id="CM046393">
    <property type="protein sequence ID" value="KAI8552223.1"/>
    <property type="molecule type" value="Genomic_DNA"/>
</dbReference>
<protein>
    <submittedName>
        <fullName evidence="1">Uncharacterized protein</fullName>
    </submittedName>
</protein>
<organism evidence="1 2">
    <name type="scientific">Rhododendron molle</name>
    <name type="common">Chinese azalea</name>
    <name type="synonym">Azalea mollis</name>
    <dbReference type="NCBI Taxonomy" id="49168"/>
    <lineage>
        <taxon>Eukaryota</taxon>
        <taxon>Viridiplantae</taxon>
        <taxon>Streptophyta</taxon>
        <taxon>Embryophyta</taxon>
        <taxon>Tracheophyta</taxon>
        <taxon>Spermatophyta</taxon>
        <taxon>Magnoliopsida</taxon>
        <taxon>eudicotyledons</taxon>
        <taxon>Gunneridae</taxon>
        <taxon>Pentapetalae</taxon>
        <taxon>asterids</taxon>
        <taxon>Ericales</taxon>
        <taxon>Ericaceae</taxon>
        <taxon>Ericoideae</taxon>
        <taxon>Rhodoreae</taxon>
        <taxon>Rhododendron</taxon>
    </lineage>
</organism>
<comment type="caution">
    <text evidence="1">The sequence shown here is derived from an EMBL/GenBank/DDBJ whole genome shotgun (WGS) entry which is preliminary data.</text>
</comment>
<name>A0ACC0NI10_RHOML</name>
<sequence length="350" mass="39754">MSTSNKKKVRWIKHYNSAQKILLVGEGDFSFSACLARAFGSGRNMVATSLQSERLLVEKHWSSEEHLEKLERLGCLVLHKVDVHKMSCYHTLKHMKFDVVVFNFPHAGHFYGYCEKDEELIEMHKELLRGFFKNAREMLVKEGGEVHVTHRDDYPYNTWELEKLGAESGFCLKERVRFKKGDYPGYHNKRGGDIDCNKTFPLGFECFTSKFSLHTANTGDRPQKNKEHDREITHECASGDVGLGGIIHVDNAVDQQQKINEHDHEINECASGDMGLGIHMENKGDQLEKNDVGLRGKIDMETTGDQLQKNNEHGSEINECAIGDVGLRGKIDMANTGDQLQKNITSMTIR</sequence>
<reference evidence="1" key="1">
    <citation type="submission" date="2022-02" db="EMBL/GenBank/DDBJ databases">
        <title>Plant Genome Project.</title>
        <authorList>
            <person name="Zhang R.-G."/>
        </authorList>
    </citation>
    <scope>NUCLEOTIDE SEQUENCE</scope>
    <source>
        <strain evidence="1">AT1</strain>
    </source>
</reference>
<gene>
    <name evidence="1" type="ORF">RHMOL_Rhmol06G0249600</name>
</gene>
<keyword evidence="2" id="KW-1185">Reference proteome</keyword>
<accession>A0ACC0NI10</accession>
<evidence type="ECO:0000313" key="2">
    <source>
        <dbReference type="Proteomes" id="UP001062846"/>
    </source>
</evidence>
<proteinExistence type="predicted"/>
<evidence type="ECO:0000313" key="1">
    <source>
        <dbReference type="EMBL" id="KAI8552223.1"/>
    </source>
</evidence>
<dbReference type="Proteomes" id="UP001062846">
    <property type="component" value="Chromosome 6"/>
</dbReference>